<keyword evidence="5 6" id="KW-0472">Membrane</keyword>
<feature type="transmembrane region" description="Helical" evidence="6">
    <location>
        <begin position="360"/>
        <end position="384"/>
    </location>
</feature>
<keyword evidence="4 6" id="KW-1133">Transmembrane helix</keyword>
<feature type="transmembrane region" description="Helical" evidence="6">
    <location>
        <begin position="297"/>
        <end position="323"/>
    </location>
</feature>
<organism evidence="7 8">
    <name type="scientific">Candidatus Kurthia intestinigallinarum</name>
    <dbReference type="NCBI Taxonomy" id="1562256"/>
    <lineage>
        <taxon>Bacteria</taxon>
        <taxon>Bacillati</taxon>
        <taxon>Bacillota</taxon>
        <taxon>Bacilli</taxon>
        <taxon>Bacillales</taxon>
        <taxon>Caryophanaceae</taxon>
        <taxon>Kurthia</taxon>
    </lineage>
</organism>
<evidence type="ECO:0000256" key="6">
    <source>
        <dbReference type="SAM" id="Phobius"/>
    </source>
</evidence>
<dbReference type="InterPro" id="IPR002549">
    <property type="entry name" value="AI-2E-like"/>
</dbReference>
<feature type="transmembrane region" description="Helical" evidence="6">
    <location>
        <begin position="28"/>
        <end position="45"/>
    </location>
</feature>
<dbReference type="EMBL" id="JTFC01000026">
    <property type="protein sequence ID" value="RUS57299.1"/>
    <property type="molecule type" value="Genomic_DNA"/>
</dbReference>
<dbReference type="AlphaFoldDB" id="A0A433RVL3"/>
<evidence type="ECO:0000313" key="8">
    <source>
        <dbReference type="Proteomes" id="UP000288623"/>
    </source>
</evidence>
<dbReference type="Proteomes" id="UP000288623">
    <property type="component" value="Unassembled WGS sequence"/>
</dbReference>
<evidence type="ECO:0000256" key="1">
    <source>
        <dbReference type="ARBA" id="ARBA00004141"/>
    </source>
</evidence>
<dbReference type="GO" id="GO:0016020">
    <property type="term" value="C:membrane"/>
    <property type="evidence" value="ECO:0007669"/>
    <property type="project" value="UniProtKB-SubCell"/>
</dbReference>
<dbReference type="OrthoDB" id="9793390at2"/>
<comment type="subcellular location">
    <subcellularLocation>
        <location evidence="1">Membrane</location>
        <topology evidence="1">Multi-pass membrane protein</topology>
    </subcellularLocation>
</comment>
<dbReference type="PANTHER" id="PTHR21716">
    <property type="entry name" value="TRANSMEMBRANE PROTEIN"/>
    <property type="match status" value="1"/>
</dbReference>
<reference evidence="7 8" key="1">
    <citation type="submission" date="2014-11" db="EMBL/GenBank/DDBJ databases">
        <title>Genome sequence and analysis of novel Kurthia sp.</title>
        <authorList>
            <person name="Lawson J.N."/>
            <person name="Gonzalez J.E."/>
            <person name="Rinauldi L."/>
            <person name="Xuan Z."/>
            <person name="Firman A."/>
            <person name="Shaddox L."/>
            <person name="Trudeau A."/>
            <person name="Shah S."/>
            <person name="Reiman D."/>
        </authorList>
    </citation>
    <scope>NUCLEOTIDE SEQUENCE [LARGE SCALE GENOMIC DNA]</scope>
    <source>
        <strain evidence="7 8">3B1D</strain>
    </source>
</reference>
<proteinExistence type="inferred from homology"/>
<dbReference type="RefSeq" id="WP_126990199.1">
    <property type="nucleotide sequence ID" value="NZ_JTFC01000026.1"/>
</dbReference>
<gene>
    <name evidence="7" type="ORF">QI30_06890</name>
</gene>
<feature type="transmembrane region" description="Helical" evidence="6">
    <location>
        <begin position="254"/>
        <end position="285"/>
    </location>
</feature>
<feature type="transmembrane region" description="Helical" evidence="6">
    <location>
        <begin position="92"/>
        <end position="116"/>
    </location>
</feature>
<evidence type="ECO:0000256" key="3">
    <source>
        <dbReference type="ARBA" id="ARBA00022692"/>
    </source>
</evidence>
<comment type="similarity">
    <text evidence="2">Belongs to the autoinducer-2 exporter (AI-2E) (TC 2.A.86) family.</text>
</comment>
<dbReference type="PANTHER" id="PTHR21716:SF69">
    <property type="entry name" value="TRANSPORT PROTEIN YUBA-RELATED"/>
    <property type="match status" value="1"/>
</dbReference>
<accession>A0A433RVL3</accession>
<dbReference type="GO" id="GO:0055085">
    <property type="term" value="P:transmembrane transport"/>
    <property type="evidence" value="ECO:0007669"/>
    <property type="project" value="TreeGrafter"/>
</dbReference>
<feature type="transmembrane region" description="Helical" evidence="6">
    <location>
        <begin position="191"/>
        <end position="213"/>
    </location>
</feature>
<comment type="caution">
    <text evidence="7">The sequence shown here is derived from an EMBL/GenBank/DDBJ whole genome shotgun (WGS) entry which is preliminary data.</text>
</comment>
<sequence length="412" mass="46250">MEQKDPHEPQRKDFFATRFIQFLGGRNLLYGMLVVLLAGIVIAVYDQIEFVFKPLAILFQTVIVPIILSGILFYLLRPILRLMIKWGTPKVVGIFIIYLAVIGLITIAITLVFPFVKEQFLDLVREFPAYIMQLFENIQNFMKSSFVTSTMDRFGLDVTSVVDKTMNEFTQKITEWSSDIGSTLATGVGGFVSTLTSLVVAIVTTPFILFYLLKDGEKLPKFFVKILPKTVRPETALLLKRADTQISGYIQGQIIVAMCIGILMTIGFLIIGMDYAVVLGILAMVTSVVPYLGPMIAITPAIIIAIVTSPFMLIKLGIVWTVVQLLEGKFISPQVMGKSLHIHPITIIFVLLVSGKLFGVAGVVLGIPGYAVLKVFVSHIIYLYKRRYNKYQPDPSKHYELDEEMEKLRDNY</sequence>
<keyword evidence="8" id="KW-1185">Reference proteome</keyword>
<protein>
    <submittedName>
        <fullName evidence="7">Membrane protein</fullName>
    </submittedName>
</protein>
<evidence type="ECO:0000313" key="7">
    <source>
        <dbReference type="EMBL" id="RUS57299.1"/>
    </source>
</evidence>
<evidence type="ECO:0000256" key="4">
    <source>
        <dbReference type="ARBA" id="ARBA00022989"/>
    </source>
</evidence>
<evidence type="ECO:0000256" key="5">
    <source>
        <dbReference type="ARBA" id="ARBA00023136"/>
    </source>
</evidence>
<evidence type="ECO:0000256" key="2">
    <source>
        <dbReference type="ARBA" id="ARBA00009773"/>
    </source>
</evidence>
<dbReference type="Pfam" id="PF01594">
    <property type="entry name" value="AI-2E_transport"/>
    <property type="match status" value="1"/>
</dbReference>
<feature type="transmembrane region" description="Helical" evidence="6">
    <location>
        <begin position="57"/>
        <end position="80"/>
    </location>
</feature>
<name>A0A433RVL3_9BACL</name>
<keyword evidence="3 6" id="KW-0812">Transmembrane</keyword>